<dbReference type="InterPro" id="IPR036852">
    <property type="entry name" value="Peptidase_S8/S53_dom_sf"/>
</dbReference>
<dbReference type="Pfam" id="PF05922">
    <property type="entry name" value="Inhibitor_I9"/>
    <property type="match status" value="1"/>
</dbReference>
<evidence type="ECO:0000259" key="12">
    <source>
        <dbReference type="Pfam" id="PF00082"/>
    </source>
</evidence>
<dbReference type="InterPro" id="IPR041469">
    <property type="entry name" value="Subtilisin-like_FN3"/>
</dbReference>
<comment type="caution">
    <text evidence="16">The sequence shown here is derived from an EMBL/GenBank/DDBJ whole genome shotgun (WGS) entry which is preliminary data.</text>
</comment>
<name>A0ABC8SPT9_9AQUA</name>
<dbReference type="PRINTS" id="PR00723">
    <property type="entry name" value="SUBTILISIN"/>
</dbReference>
<dbReference type="CDD" id="cd04852">
    <property type="entry name" value="Peptidases_S8_3"/>
    <property type="match status" value="1"/>
</dbReference>
<reference evidence="16 17" key="1">
    <citation type="submission" date="2024-02" db="EMBL/GenBank/DDBJ databases">
        <authorList>
            <person name="Vignale AGUSTIN F."/>
            <person name="Sosa J E."/>
            <person name="Modenutti C."/>
        </authorList>
    </citation>
    <scope>NUCLEOTIDE SEQUENCE [LARGE SCALE GENOMIC DNA]</scope>
</reference>
<dbReference type="InterPro" id="IPR003137">
    <property type="entry name" value="PA_domain"/>
</dbReference>
<keyword evidence="3" id="KW-0964">Secreted</keyword>
<comment type="subcellular location">
    <subcellularLocation>
        <location evidence="1">Secreted</location>
    </subcellularLocation>
</comment>
<evidence type="ECO:0000259" key="15">
    <source>
        <dbReference type="Pfam" id="PF17766"/>
    </source>
</evidence>
<feature type="domain" description="Inhibitor I9" evidence="14">
    <location>
        <begin position="1"/>
        <end position="73"/>
    </location>
</feature>
<evidence type="ECO:0000256" key="6">
    <source>
        <dbReference type="ARBA" id="ARBA00022801"/>
    </source>
</evidence>
<dbReference type="InterPro" id="IPR045051">
    <property type="entry name" value="SBT"/>
</dbReference>
<evidence type="ECO:0000256" key="4">
    <source>
        <dbReference type="ARBA" id="ARBA00022670"/>
    </source>
</evidence>
<evidence type="ECO:0000256" key="1">
    <source>
        <dbReference type="ARBA" id="ARBA00004613"/>
    </source>
</evidence>
<keyword evidence="4 10" id="KW-0645">Protease</keyword>
<dbReference type="GO" id="GO:0048731">
    <property type="term" value="P:system development"/>
    <property type="evidence" value="ECO:0007669"/>
    <property type="project" value="UniProtKB-ARBA"/>
</dbReference>
<dbReference type="SUPFAM" id="SSF52743">
    <property type="entry name" value="Subtilisin-like"/>
    <property type="match status" value="1"/>
</dbReference>
<dbReference type="GO" id="GO:0004252">
    <property type="term" value="F:serine-type endopeptidase activity"/>
    <property type="evidence" value="ECO:0007669"/>
    <property type="project" value="UniProtKB-UniRule"/>
</dbReference>
<feature type="compositionally biased region" description="Basic and acidic residues" evidence="11">
    <location>
        <begin position="172"/>
        <end position="186"/>
    </location>
</feature>
<proteinExistence type="inferred from homology"/>
<evidence type="ECO:0000256" key="8">
    <source>
        <dbReference type="ARBA" id="ARBA00023180"/>
    </source>
</evidence>
<evidence type="ECO:0000259" key="14">
    <source>
        <dbReference type="Pfam" id="PF05922"/>
    </source>
</evidence>
<evidence type="ECO:0000313" key="17">
    <source>
        <dbReference type="Proteomes" id="UP001642360"/>
    </source>
</evidence>
<organism evidence="16 17">
    <name type="scientific">Ilex paraguariensis</name>
    <name type="common">yerba mate</name>
    <dbReference type="NCBI Taxonomy" id="185542"/>
    <lineage>
        <taxon>Eukaryota</taxon>
        <taxon>Viridiplantae</taxon>
        <taxon>Streptophyta</taxon>
        <taxon>Embryophyta</taxon>
        <taxon>Tracheophyta</taxon>
        <taxon>Spermatophyta</taxon>
        <taxon>Magnoliopsida</taxon>
        <taxon>eudicotyledons</taxon>
        <taxon>Gunneridae</taxon>
        <taxon>Pentapetalae</taxon>
        <taxon>asterids</taxon>
        <taxon>campanulids</taxon>
        <taxon>Aquifoliales</taxon>
        <taxon>Aquifoliaceae</taxon>
        <taxon>Ilex</taxon>
    </lineage>
</organism>
<evidence type="ECO:0000256" key="3">
    <source>
        <dbReference type="ARBA" id="ARBA00022525"/>
    </source>
</evidence>
<evidence type="ECO:0000256" key="9">
    <source>
        <dbReference type="PIRSR" id="PIRSR615500-1"/>
    </source>
</evidence>
<feature type="domain" description="PA" evidence="13">
    <location>
        <begin position="345"/>
        <end position="427"/>
    </location>
</feature>
<dbReference type="Pfam" id="PF02225">
    <property type="entry name" value="PA"/>
    <property type="match status" value="1"/>
</dbReference>
<dbReference type="FunFam" id="3.50.30.30:FF:000005">
    <property type="entry name" value="subtilisin-like protease SBT1.5"/>
    <property type="match status" value="1"/>
</dbReference>
<dbReference type="AlphaFoldDB" id="A0ABC8SPT9"/>
<dbReference type="Gene3D" id="2.60.40.2310">
    <property type="match status" value="1"/>
</dbReference>
<evidence type="ECO:0000256" key="11">
    <source>
        <dbReference type="SAM" id="MobiDB-lite"/>
    </source>
</evidence>
<dbReference type="InterPro" id="IPR010259">
    <property type="entry name" value="S8pro/Inhibitor_I9"/>
</dbReference>
<dbReference type="Pfam" id="PF00082">
    <property type="entry name" value="Peptidase_S8"/>
    <property type="match status" value="1"/>
</dbReference>
<protein>
    <recommendedName>
        <fullName evidence="18">Subtilisin-like protease</fullName>
    </recommendedName>
</protein>
<dbReference type="InterPro" id="IPR037045">
    <property type="entry name" value="S8pro/Inhibitor_I9_sf"/>
</dbReference>
<dbReference type="Gene3D" id="3.50.30.30">
    <property type="match status" value="1"/>
</dbReference>
<dbReference type="GO" id="GO:0005576">
    <property type="term" value="C:extracellular region"/>
    <property type="evidence" value="ECO:0007669"/>
    <property type="project" value="UniProtKB-SubCell"/>
</dbReference>
<evidence type="ECO:0000256" key="2">
    <source>
        <dbReference type="ARBA" id="ARBA00011073"/>
    </source>
</evidence>
<dbReference type="CDD" id="cd02120">
    <property type="entry name" value="PA_subtilisin_like"/>
    <property type="match status" value="1"/>
</dbReference>
<dbReference type="InterPro" id="IPR000209">
    <property type="entry name" value="Peptidase_S8/S53_dom"/>
</dbReference>
<keyword evidence="5" id="KW-0732">Signal</keyword>
<gene>
    <name evidence="16" type="ORF">ILEXP_LOCUS27910</name>
</gene>
<dbReference type="InterPro" id="IPR023828">
    <property type="entry name" value="Peptidase_S8_Ser-AS"/>
</dbReference>
<feature type="active site" description="Charge relay system" evidence="9 10">
    <location>
        <position position="185"/>
    </location>
</feature>
<keyword evidence="8" id="KW-0325">Glycoprotein</keyword>
<feature type="active site" description="Charge relay system" evidence="9 10">
    <location>
        <position position="111"/>
    </location>
</feature>
<evidence type="ECO:0000259" key="13">
    <source>
        <dbReference type="Pfam" id="PF02225"/>
    </source>
</evidence>
<evidence type="ECO:0000256" key="5">
    <source>
        <dbReference type="ARBA" id="ARBA00022729"/>
    </source>
</evidence>
<sequence length="730" mass="77534">MKHHQKPSSYSTHHDWYTSQLQSISTTSSDTLLYTYTTAYHGFAASLDPEEAESLRQSDSVIGVYEDSAYALHTTRTPEFLGLNTYFGLWAGRSPQELNQASQDVIIGVLDTGVWPESKSFDDTGMPVVPSRWRGQCESGIDFKPSLCNRKLIGARSFSKGYHMASSINSTKNKEIESTRDHDGHGTHTASTAAGSHVPNASLFGYASGTARGMATHARVATYKVCWVTGCFGSDILAGMDRAITDGVDVLSLSLGGGSGPYYRDTIAIGAFTAMEKGIFVSCSAGNSGPTKGSLANVAPWIMTVGAGTLDRDFPAYTLLGNSHKFTGVSLYSGHGMGDKLVGLVYNKGNNTSSDLCLPGSLEPSIVKGKVVVCDRGVNARVEKGAVVRDAGGVGMILANTVESGEELVADSHLLPAVALGSKVGDLIREYVKSEANPTAVLSFGGTVVNIKPSPVVAAFSSRGPNMVTPQILKPDVIGPGVNILAAWSEAVGPTGLEKDTRKTQFNIMSGTSMSCPHISGLAALLKAAHPDWSPSAIKSALMTTAYTHDNTKSPLRDAAEGAFSTPWAHGAGHVDPRKALSPGLVYDCTATDYIAFLCSLNYTIEHLQAIVKRPNITCSRKLADPGQLNYPSFSVLFGKSRVVRYTRVLTNVGAAGSVYRVAIDAPPTVVVTVKPTRLAFGNVGDKQRYTVTFVSKKGADETTSDAFGSIAWNNAQNQVKSPVAFSWTR</sequence>
<evidence type="ECO:0000256" key="10">
    <source>
        <dbReference type="PROSITE-ProRule" id="PRU01240"/>
    </source>
</evidence>
<dbReference type="Gene3D" id="3.30.70.80">
    <property type="entry name" value="Peptidase S8 propeptide/proteinase inhibitor I9"/>
    <property type="match status" value="1"/>
</dbReference>
<feature type="domain" description="Peptidase S8/S53" evidence="12">
    <location>
        <begin position="103"/>
        <end position="550"/>
    </location>
</feature>
<dbReference type="PANTHER" id="PTHR10795">
    <property type="entry name" value="PROPROTEIN CONVERTASE SUBTILISIN/KEXIN"/>
    <property type="match status" value="1"/>
</dbReference>
<evidence type="ECO:0000313" key="16">
    <source>
        <dbReference type="EMBL" id="CAK9159211.1"/>
    </source>
</evidence>
<dbReference type="FunFam" id="3.30.70.80:FF:000003">
    <property type="entry name" value="Subtilisin-like protease SBT1.9"/>
    <property type="match status" value="1"/>
</dbReference>
<dbReference type="FunFam" id="3.40.50.200:FF:000006">
    <property type="entry name" value="Subtilisin-like protease SBT1.5"/>
    <property type="match status" value="1"/>
</dbReference>
<keyword evidence="6 10" id="KW-0378">Hydrolase</keyword>
<evidence type="ECO:0008006" key="18">
    <source>
        <dbReference type="Google" id="ProtNLM"/>
    </source>
</evidence>
<dbReference type="EMBL" id="CAUOFW020003325">
    <property type="protein sequence ID" value="CAK9159211.1"/>
    <property type="molecule type" value="Genomic_DNA"/>
</dbReference>
<keyword evidence="17" id="KW-1185">Reference proteome</keyword>
<comment type="similarity">
    <text evidence="2 10">Belongs to the peptidase S8 family.</text>
</comment>
<dbReference type="Pfam" id="PF17766">
    <property type="entry name" value="fn3_6"/>
    <property type="match status" value="1"/>
</dbReference>
<dbReference type="PROSITE" id="PS51892">
    <property type="entry name" value="SUBTILASE"/>
    <property type="match status" value="1"/>
</dbReference>
<keyword evidence="7 10" id="KW-0720">Serine protease</keyword>
<dbReference type="GO" id="GO:0006508">
    <property type="term" value="P:proteolysis"/>
    <property type="evidence" value="ECO:0007669"/>
    <property type="project" value="UniProtKB-KW"/>
</dbReference>
<dbReference type="Gene3D" id="3.40.50.200">
    <property type="entry name" value="Peptidase S8/S53 domain"/>
    <property type="match status" value="1"/>
</dbReference>
<dbReference type="InterPro" id="IPR015500">
    <property type="entry name" value="Peptidase_S8_subtilisin-rel"/>
</dbReference>
<dbReference type="Proteomes" id="UP001642360">
    <property type="component" value="Unassembled WGS sequence"/>
</dbReference>
<accession>A0ABC8SPT9</accession>
<evidence type="ECO:0000256" key="7">
    <source>
        <dbReference type="ARBA" id="ARBA00022825"/>
    </source>
</evidence>
<dbReference type="InterPro" id="IPR034197">
    <property type="entry name" value="Peptidases_S8_3"/>
</dbReference>
<feature type="region of interest" description="Disordered" evidence="11">
    <location>
        <begin position="169"/>
        <end position="195"/>
    </location>
</feature>
<feature type="domain" description="Subtilisin-like protease fibronectin type-III" evidence="15">
    <location>
        <begin position="628"/>
        <end position="725"/>
    </location>
</feature>
<feature type="active site" description="Charge relay system" evidence="9 10">
    <location>
        <position position="513"/>
    </location>
</feature>
<dbReference type="PROSITE" id="PS00138">
    <property type="entry name" value="SUBTILASE_SER"/>
    <property type="match status" value="1"/>
</dbReference>